<feature type="transmembrane region" description="Helical" evidence="1">
    <location>
        <begin position="382"/>
        <end position="404"/>
    </location>
</feature>
<dbReference type="InterPro" id="IPR045931">
    <property type="entry name" value="DUF6350"/>
</dbReference>
<feature type="transmembrane region" description="Helical" evidence="1">
    <location>
        <begin position="343"/>
        <end position="362"/>
    </location>
</feature>
<feature type="transmembrane region" description="Helical" evidence="1">
    <location>
        <begin position="120"/>
        <end position="143"/>
    </location>
</feature>
<feature type="transmembrane region" description="Helical" evidence="1">
    <location>
        <begin position="314"/>
        <end position="331"/>
    </location>
</feature>
<name>A0ABU7Z905_9MICO</name>
<keyword evidence="1" id="KW-1133">Transmembrane helix</keyword>
<keyword evidence="3" id="KW-1185">Reference proteome</keyword>
<feature type="transmembrane region" description="Helical" evidence="1">
    <location>
        <begin position="86"/>
        <end position="108"/>
    </location>
</feature>
<keyword evidence="1" id="KW-0472">Membrane</keyword>
<gene>
    <name evidence="2" type="ORF">V5O49_11870</name>
</gene>
<accession>A0ABU7Z905</accession>
<dbReference type="RefSeq" id="WP_332902417.1">
    <property type="nucleotide sequence ID" value="NZ_JBAGLP010000118.1"/>
</dbReference>
<feature type="transmembrane region" description="Helical" evidence="1">
    <location>
        <begin position="207"/>
        <end position="229"/>
    </location>
</feature>
<evidence type="ECO:0000256" key="1">
    <source>
        <dbReference type="SAM" id="Phobius"/>
    </source>
</evidence>
<protein>
    <submittedName>
        <fullName evidence="2">DUF6350 family protein</fullName>
    </submittedName>
</protein>
<evidence type="ECO:0000313" key="2">
    <source>
        <dbReference type="EMBL" id="MEG3615823.1"/>
    </source>
</evidence>
<sequence>MSTTASSRPAPVVEPDRPRSVLARFALASSGVWAALQAVGLSYAVVALLAVAAVLDAPSASGSDGGLGAGVAAATGLWLLGHGVPLAVAGATVSVVPLGLTALAVFTAHVTAKRSAVPTLAAWIGGTVTYAATLVVATVLLALGTPGSMSVTDLALQVLAAALGGLVIGGGGSALGMFSAPDGPLLAGLTPRLDPYLPDTARLGLRAGLVGAALLTALGGLLTTVWVVLGRGTAADVAAGLGGSWFAVLVLLLTQAALVPNLVVWSTAWLAGPGFAIGTDSTFSAAATAAGPLPGLPLLGVLPGPVWSSPVAQWSPVLVVACGAAAGWFAWRRLEPSLVRVRDVAWILVGTGVAAGAVTVALQTVAGGAAGADRLAAVGADAWVTGGLVAAEIGGGAALVLLGAAGRAWLSERAASAVSDDGTASSGT</sequence>
<feature type="transmembrane region" description="Helical" evidence="1">
    <location>
        <begin position="155"/>
        <end position="178"/>
    </location>
</feature>
<keyword evidence="1" id="KW-0812">Transmembrane</keyword>
<dbReference type="Pfam" id="PF19877">
    <property type="entry name" value="DUF6350"/>
    <property type="match status" value="1"/>
</dbReference>
<dbReference type="EMBL" id="JBAGLP010000118">
    <property type="protein sequence ID" value="MEG3615823.1"/>
    <property type="molecule type" value="Genomic_DNA"/>
</dbReference>
<reference evidence="2" key="2">
    <citation type="submission" date="2024-02" db="EMBL/GenBank/DDBJ databases">
        <authorList>
            <person name="Prathaban M."/>
            <person name="Mythili R."/>
            <person name="Sharmila Devi N."/>
            <person name="Sobanaa M."/>
            <person name="Prathiviraj R."/>
            <person name="Selvin J."/>
        </authorList>
    </citation>
    <scope>NUCLEOTIDE SEQUENCE</scope>
    <source>
        <strain evidence="2">MP1014</strain>
    </source>
</reference>
<reference evidence="2" key="1">
    <citation type="journal article" date="2024" name="Antonie Van Leeuwenhoek">
        <title>Isoptericola haloaureus sp. nov., a dimorphic actinobacterium isolated from mangrove sediments of southeast India, implicating biosaline agricultural significance through nitrogen fixation and salt tolerance genes.</title>
        <authorList>
            <person name="Prathaban M."/>
            <person name="Prathiviraj R."/>
            <person name="Ravichandran M."/>
            <person name="Natarajan S.D."/>
            <person name="Sobanaa M."/>
            <person name="Hari Krishna Kumar S."/>
            <person name="Chandrasekar V."/>
            <person name="Selvin J."/>
        </authorList>
    </citation>
    <scope>NUCLEOTIDE SEQUENCE</scope>
    <source>
        <strain evidence="2">MP1014</strain>
    </source>
</reference>
<proteinExistence type="predicted"/>
<feature type="transmembrane region" description="Helical" evidence="1">
    <location>
        <begin position="62"/>
        <end position="80"/>
    </location>
</feature>
<feature type="transmembrane region" description="Helical" evidence="1">
    <location>
        <begin position="32"/>
        <end position="55"/>
    </location>
</feature>
<evidence type="ECO:0000313" key="3">
    <source>
        <dbReference type="Proteomes" id="UP001310387"/>
    </source>
</evidence>
<feature type="transmembrane region" description="Helical" evidence="1">
    <location>
        <begin position="245"/>
        <end position="271"/>
    </location>
</feature>
<organism evidence="2 3">
    <name type="scientific">Isoptericola haloaureus</name>
    <dbReference type="NCBI Taxonomy" id="1542902"/>
    <lineage>
        <taxon>Bacteria</taxon>
        <taxon>Bacillati</taxon>
        <taxon>Actinomycetota</taxon>
        <taxon>Actinomycetes</taxon>
        <taxon>Micrococcales</taxon>
        <taxon>Promicromonosporaceae</taxon>
        <taxon>Isoptericola</taxon>
    </lineage>
</organism>
<dbReference type="Proteomes" id="UP001310387">
    <property type="component" value="Unassembled WGS sequence"/>
</dbReference>
<comment type="caution">
    <text evidence="2">The sequence shown here is derived from an EMBL/GenBank/DDBJ whole genome shotgun (WGS) entry which is preliminary data.</text>
</comment>